<dbReference type="InterPro" id="IPR043129">
    <property type="entry name" value="ATPase_NBD"/>
</dbReference>
<dbReference type="Proteomes" id="UP001608902">
    <property type="component" value="Unassembled WGS sequence"/>
</dbReference>
<comment type="caution">
    <text evidence="1">The sequence shown here is derived from an EMBL/GenBank/DDBJ whole genome shotgun (WGS) entry which is preliminary data.</text>
</comment>
<proteinExistence type="predicted"/>
<gene>
    <name evidence="1" type="ORF">AB6A40_010964</name>
</gene>
<accession>A0ABD6F458</accession>
<keyword evidence="2" id="KW-1185">Reference proteome</keyword>
<evidence type="ECO:0000313" key="1">
    <source>
        <dbReference type="EMBL" id="MFH4984255.1"/>
    </source>
</evidence>
<dbReference type="InterPro" id="IPR004000">
    <property type="entry name" value="Actin"/>
</dbReference>
<dbReference type="AlphaFoldDB" id="A0ABD6F458"/>
<dbReference type="EMBL" id="JBGFUD010016142">
    <property type="protein sequence ID" value="MFH4984255.1"/>
    <property type="molecule type" value="Genomic_DNA"/>
</dbReference>
<dbReference type="Pfam" id="PF00022">
    <property type="entry name" value="Actin"/>
    <property type="match status" value="1"/>
</dbReference>
<dbReference type="SUPFAM" id="SSF53067">
    <property type="entry name" value="Actin-like ATPase domain"/>
    <property type="match status" value="1"/>
</dbReference>
<dbReference type="Gene3D" id="3.30.420.40">
    <property type="match status" value="2"/>
</dbReference>
<reference evidence="1 2" key="1">
    <citation type="submission" date="2024-08" db="EMBL/GenBank/DDBJ databases">
        <title>Gnathostoma spinigerum genome.</title>
        <authorList>
            <person name="Gonzalez-Bertolin B."/>
            <person name="Monzon S."/>
            <person name="Zaballos A."/>
            <person name="Jimenez P."/>
            <person name="Dekumyoy P."/>
            <person name="Varona S."/>
            <person name="Cuesta I."/>
            <person name="Sumanam S."/>
            <person name="Adisakwattana P."/>
            <person name="Gasser R.B."/>
            <person name="Hernandez-Gonzalez A."/>
            <person name="Young N.D."/>
            <person name="Perteguer M.J."/>
        </authorList>
    </citation>
    <scope>NUCLEOTIDE SEQUENCE [LARGE SCALE GENOMIC DNA]</scope>
    <source>
        <strain evidence="1">AL3</strain>
        <tissue evidence="1">Liver</tissue>
    </source>
</reference>
<organism evidence="1 2">
    <name type="scientific">Gnathostoma spinigerum</name>
    <dbReference type="NCBI Taxonomy" id="75299"/>
    <lineage>
        <taxon>Eukaryota</taxon>
        <taxon>Metazoa</taxon>
        <taxon>Ecdysozoa</taxon>
        <taxon>Nematoda</taxon>
        <taxon>Chromadorea</taxon>
        <taxon>Rhabditida</taxon>
        <taxon>Spirurina</taxon>
        <taxon>Gnathostomatomorpha</taxon>
        <taxon>Gnathostomatoidea</taxon>
        <taxon>Gnathostomatidae</taxon>
        <taxon>Gnathostoma</taxon>
    </lineage>
</organism>
<protein>
    <submittedName>
        <fullName evidence="1">Uncharacterized protein</fullName>
    </submittedName>
</protein>
<sequence length="90" mass="10381">MHGRLYQNIILIGGNTAFEGYRKRVLNEVRSLASDLYTVRLRPVTDPITHAWNCGRSAIASLNARFVSKAEYEEHGPAICHKRYFIFHDF</sequence>
<evidence type="ECO:0000313" key="2">
    <source>
        <dbReference type="Proteomes" id="UP001608902"/>
    </source>
</evidence>
<name>A0ABD6F458_9BILA</name>